<protein>
    <submittedName>
        <fullName evidence="1">GGDEF domain-containing protein, diguanylate cyclase (C-di-GMP synthetase) or its enzymatically inactive variants</fullName>
    </submittedName>
</protein>
<dbReference type="OrthoDB" id="5189140at2"/>
<dbReference type="InterPro" id="IPR029787">
    <property type="entry name" value="Nucleotide_cyclase"/>
</dbReference>
<name>A0A285EI17_9ACTN</name>
<dbReference type="Gene3D" id="3.30.70.270">
    <property type="match status" value="1"/>
</dbReference>
<dbReference type="SUPFAM" id="SSF55073">
    <property type="entry name" value="Nucleotide cyclase"/>
    <property type="match status" value="1"/>
</dbReference>
<reference evidence="1 2" key="1">
    <citation type="submission" date="2017-09" db="EMBL/GenBank/DDBJ databases">
        <authorList>
            <person name="Ehlers B."/>
            <person name="Leendertz F.H."/>
        </authorList>
    </citation>
    <scope>NUCLEOTIDE SEQUENCE [LARGE SCALE GENOMIC DNA]</scope>
    <source>
        <strain evidence="1 2">DSM 46844</strain>
    </source>
</reference>
<organism evidence="1 2">
    <name type="scientific">Geodermatophilus sabuli</name>
    <dbReference type="NCBI Taxonomy" id="1564158"/>
    <lineage>
        <taxon>Bacteria</taxon>
        <taxon>Bacillati</taxon>
        <taxon>Actinomycetota</taxon>
        <taxon>Actinomycetes</taxon>
        <taxon>Geodermatophilales</taxon>
        <taxon>Geodermatophilaceae</taxon>
        <taxon>Geodermatophilus</taxon>
    </lineage>
</organism>
<dbReference type="InterPro" id="IPR043128">
    <property type="entry name" value="Rev_trsase/Diguanyl_cyclase"/>
</dbReference>
<evidence type="ECO:0000313" key="1">
    <source>
        <dbReference type="EMBL" id="SNX98752.1"/>
    </source>
</evidence>
<dbReference type="AlphaFoldDB" id="A0A285EI17"/>
<dbReference type="RefSeq" id="WP_097208674.1">
    <property type="nucleotide sequence ID" value="NZ_JACHXB010000008.1"/>
</dbReference>
<proteinExistence type="predicted"/>
<dbReference type="EMBL" id="OBDO01000012">
    <property type="protein sequence ID" value="SNX98752.1"/>
    <property type="molecule type" value="Genomic_DNA"/>
</dbReference>
<evidence type="ECO:0000313" key="2">
    <source>
        <dbReference type="Proteomes" id="UP000219514"/>
    </source>
</evidence>
<dbReference type="Proteomes" id="UP000219514">
    <property type="component" value="Unassembled WGS sequence"/>
</dbReference>
<gene>
    <name evidence="1" type="ORF">SAMN06893097_11247</name>
</gene>
<accession>A0A285EI17</accession>
<sequence>MTIAHNPLGVSLPVSDLLPPEEDVTSLLPGPISLHTQLTERLAADTPGALLVIGLLHGDGAETTTAGNRAVVTTIVARSVRGDDWLGRSGPDQLALVLGGGISGAVTAAARVIGEISALGRPGLGVCAGVSLLEAGVPAREVLRRARTALEAACAAGSGAVSVR</sequence>
<keyword evidence="2" id="KW-1185">Reference proteome</keyword>